<dbReference type="Proteomes" id="UP000000437">
    <property type="component" value="Chromosome 3"/>
</dbReference>
<name>A0AC58J439_DANRE</name>
<organism evidence="1 2">
    <name type="scientific">Danio rerio</name>
    <name type="common">Zebrafish</name>
    <name type="synonym">Brachydanio rerio</name>
    <dbReference type="NCBI Taxonomy" id="7955"/>
    <lineage>
        <taxon>Eukaryota</taxon>
        <taxon>Metazoa</taxon>
        <taxon>Chordata</taxon>
        <taxon>Craniata</taxon>
        <taxon>Vertebrata</taxon>
        <taxon>Euteleostomi</taxon>
        <taxon>Actinopterygii</taxon>
        <taxon>Neopterygii</taxon>
        <taxon>Teleostei</taxon>
        <taxon>Ostariophysi</taxon>
        <taxon>Cypriniformes</taxon>
        <taxon>Danionidae</taxon>
        <taxon>Danioninae</taxon>
        <taxon>Danio</taxon>
    </lineage>
</organism>
<proteinExistence type="predicted"/>
<dbReference type="RefSeq" id="XP_073801257.1">
    <property type="nucleotide sequence ID" value="XM_073945156.1"/>
</dbReference>
<reference evidence="2" key="1">
    <citation type="submission" date="2025-08" db="UniProtKB">
        <authorList>
            <consortium name="RefSeq"/>
        </authorList>
    </citation>
    <scope>IDENTIFICATION</scope>
    <source>
        <strain evidence="2">Tuebingen</strain>
        <tissue evidence="2">Fibroblasts and whole tissue</tissue>
    </source>
</reference>
<evidence type="ECO:0000313" key="1">
    <source>
        <dbReference type="Proteomes" id="UP000000437"/>
    </source>
</evidence>
<gene>
    <name evidence="2" type="primary">vwa3a</name>
</gene>
<protein>
    <submittedName>
        <fullName evidence="2">von Willebrand factor A domain-containing protein 3A isoform X2</fullName>
    </submittedName>
</protein>
<sequence>MNCSTDRLADLQKRLLALIEEQLRFKKQLYLLSFGSEVSSLWDEPKNTCPLRLQQCCAWVKHLQAGGGCDLLRALERALRRSELDTVLIILGSRPEQTVEVICDCLAQHPKISVHMVAYNCSSPAAIDTVKKMAAVSNGRYHLFSDALGVVDSSTDVDVLWTEIKAARDALAHIQSIQQGGDGDTAASVDSQISAGLSDLSLSELSPVHSALSAPLIFSPSDPAQQTSSDWLKKHGLKAQRLDLYQLLARNAYSPHETFVAVLGKTVSSTVHERLMVQVDWPDGSVKNLHVDPPSLHSYQKRLLRAVRVCERRVAWLNQTSSRMIWGSVCEQRVQVLLDMSGMNTHLQLHIQHALRTLLQEQMAGKHSFNVILFGSDVQSWQRKMFPATHENLQAVWQWFQTQECVGGRNTLSALRWALEDEPPADSALTDGVYLLTTGLPDQHMDSVTSYVSERCSTSNLNLHVCLFTEVKHTESQAETARALSDLAHAGHGRFIWTTETGVLESDDISVLIEEMQTAANYYQKSCELVDSLMQKSSSGGSGESSSSSIRPPTSSPKSKVPLPRPTTLSLARQERGQKSRPNSSKAETPAVHSKSAQRRVSVSQSVFFMEDGHLGFVFKSYPKPKSVRKSIASIKLPKHEGICSTKQWLKRFGIRNLHLDLHRLLSGPECRHQDTLVPSVQRRVSAKYCAIFPSIQINGAVKHLHLSPAELKQYISQTETLMLRYCQRLQWLLTGSRRMFGSVLEKEVCLLLDVSGSMASCFPELQKGLTLLIWDQLHANSVRFNMLAFSRGLCMWRPALVQSTEDQCVHAVQWLSQINTHGSSSTLTALQTACGLADGVGVYLISDGRSDCSHSLILTEMETLRREKSFTVHTIALNCSDRSSSDFLKRLAHKNGGRFHQAPESTDPDLIREQLSDPSSALNLPEFEGDDLKRLTEEIQKLRLFQKQAKAFRETVLESRKREGT</sequence>
<evidence type="ECO:0000313" key="2">
    <source>
        <dbReference type="RefSeq" id="XP_073801257.1"/>
    </source>
</evidence>
<accession>A0AC58J439</accession>
<keyword evidence="1" id="KW-1185">Reference proteome</keyword>